<accession>G2DWB3</accession>
<organism evidence="1 2">
    <name type="scientific">Thiorhodococcus drewsii AZ1</name>
    <dbReference type="NCBI Taxonomy" id="765913"/>
    <lineage>
        <taxon>Bacteria</taxon>
        <taxon>Pseudomonadati</taxon>
        <taxon>Pseudomonadota</taxon>
        <taxon>Gammaproteobacteria</taxon>
        <taxon>Chromatiales</taxon>
        <taxon>Chromatiaceae</taxon>
        <taxon>Thiorhodococcus</taxon>
    </lineage>
</organism>
<dbReference type="RefSeq" id="WP_007039018.1">
    <property type="nucleotide sequence ID" value="NZ_AFWT01000002.1"/>
</dbReference>
<dbReference type="Pfam" id="PF04339">
    <property type="entry name" value="FemAB_like"/>
    <property type="match status" value="1"/>
</dbReference>
<reference evidence="1 2" key="1">
    <citation type="submission" date="2011-06" db="EMBL/GenBank/DDBJ databases">
        <title>The draft genome of Thiorhodococcus drewsii AZ1.</title>
        <authorList>
            <consortium name="US DOE Joint Genome Institute (JGI-PGF)"/>
            <person name="Lucas S."/>
            <person name="Han J."/>
            <person name="Lapidus A."/>
            <person name="Cheng J.-F."/>
            <person name="Goodwin L."/>
            <person name="Pitluck S."/>
            <person name="Peters L."/>
            <person name="Land M.L."/>
            <person name="Hauser L."/>
            <person name="Vogl K."/>
            <person name="Liu Z."/>
            <person name="Imhoff J."/>
            <person name="Thiel V."/>
            <person name="Frigaard N.-U."/>
            <person name="Bryant D.A."/>
            <person name="Woyke T.J."/>
        </authorList>
    </citation>
    <scope>NUCLEOTIDE SEQUENCE [LARGE SCALE GENOMIC DNA]</scope>
    <source>
        <strain evidence="1 2">AZ1</strain>
    </source>
</reference>
<keyword evidence="2" id="KW-1185">Reference proteome</keyword>
<dbReference type="PANTHER" id="PTHR47017:SF1">
    <property type="entry name" value="ACYL-COA"/>
    <property type="match status" value="1"/>
</dbReference>
<dbReference type="PANTHER" id="PTHR47017">
    <property type="entry name" value="ACYL-COA"/>
    <property type="match status" value="1"/>
</dbReference>
<comment type="caution">
    <text evidence="1">The sequence shown here is derived from an EMBL/GenBank/DDBJ whole genome shotgun (WGS) entry which is preliminary data.</text>
</comment>
<dbReference type="InterPro" id="IPR016181">
    <property type="entry name" value="Acyl_CoA_acyltransferase"/>
</dbReference>
<gene>
    <name evidence="1" type="ORF">ThidrDRAFT_0302</name>
</gene>
<dbReference type="eggNOG" id="COG3146">
    <property type="taxonomic scope" value="Bacteria"/>
</dbReference>
<dbReference type="Gene3D" id="3.40.630.30">
    <property type="match status" value="1"/>
</dbReference>
<name>G2DWB3_9GAMM</name>
<sequence>MDGIIKPTPNVYRVTTHAAIREIPACDWNRLTSPDTPFLRHEFLAAMEDHECVGEKLGWLPMHLALRDENERLLGAAPCYLKSNSYGEFVFDWSWADAYHRHGLSYYPKLVIASPYTPATGPRILTEQGTARAQHACALIQGAARVAERLGVSSAHCLFNTDEEASLLESQGFMRRVGCQFHWDNRGYENFDQMLDTFTSAKRKQIKRERRRVTEAGLRLRRVRGDDVTEEEWDRFHRLYCDTFDKRGGLPTLTLPFFQAIAQDMGENLLLVLAYQENRIVAAAFNLAGRHSLYGRHWGCAEDFHSLHFEACYYQGLEYCIEQGLNRFEPGAQGEHKISRGFLPTRTWSGHWVADPRFRAAIARFLEQDTRGMDEYLAAMQTHSPYRAPA</sequence>
<evidence type="ECO:0008006" key="3">
    <source>
        <dbReference type="Google" id="ProtNLM"/>
    </source>
</evidence>
<dbReference type="SUPFAM" id="SSF55729">
    <property type="entry name" value="Acyl-CoA N-acyltransferases (Nat)"/>
    <property type="match status" value="1"/>
</dbReference>
<dbReference type="EMBL" id="AFWT01000002">
    <property type="protein sequence ID" value="EGV33613.1"/>
    <property type="molecule type" value="Genomic_DNA"/>
</dbReference>
<evidence type="ECO:0000313" key="1">
    <source>
        <dbReference type="EMBL" id="EGV33613.1"/>
    </source>
</evidence>
<dbReference type="STRING" id="765913.ThidrDRAFT_0302"/>
<evidence type="ECO:0000313" key="2">
    <source>
        <dbReference type="Proteomes" id="UP000004200"/>
    </source>
</evidence>
<dbReference type="Proteomes" id="UP000004200">
    <property type="component" value="Unassembled WGS sequence"/>
</dbReference>
<dbReference type="PATRIC" id="fig|765913.3.peg.304"/>
<proteinExistence type="predicted"/>
<dbReference type="AlphaFoldDB" id="G2DWB3"/>
<dbReference type="OrthoDB" id="9776898at2"/>
<dbReference type="InterPro" id="IPR007434">
    <property type="entry name" value="FemAB-like"/>
</dbReference>
<protein>
    <recommendedName>
        <fullName evidence="3">N-acetyltransferase</fullName>
    </recommendedName>
</protein>